<feature type="region of interest" description="Disordered" evidence="1">
    <location>
        <begin position="1"/>
        <end position="86"/>
    </location>
</feature>
<evidence type="ECO:0000313" key="2">
    <source>
        <dbReference type="EMBL" id="CAB5058951.1"/>
    </source>
</evidence>
<feature type="compositionally biased region" description="Pro residues" evidence="1">
    <location>
        <begin position="7"/>
        <end position="34"/>
    </location>
</feature>
<feature type="compositionally biased region" description="Pro residues" evidence="1">
    <location>
        <begin position="74"/>
        <end position="86"/>
    </location>
</feature>
<accession>A0A6J7TZ68</accession>
<dbReference type="AlphaFoldDB" id="A0A6J7TZ68"/>
<protein>
    <submittedName>
        <fullName evidence="2">Unannotated protein</fullName>
    </submittedName>
</protein>
<proteinExistence type="predicted"/>
<organism evidence="2">
    <name type="scientific">freshwater metagenome</name>
    <dbReference type="NCBI Taxonomy" id="449393"/>
    <lineage>
        <taxon>unclassified sequences</taxon>
        <taxon>metagenomes</taxon>
        <taxon>ecological metagenomes</taxon>
    </lineage>
</organism>
<sequence length="86" mass="9053">MLLPHVTEPPFPPTSPPPAPPLDGSHPPAPPPAPATTRRDDNVPSEVRISDAPPPEPGKHPELKTGRLALVYKPTPPPPLKPPLVA</sequence>
<evidence type="ECO:0000256" key="1">
    <source>
        <dbReference type="SAM" id="MobiDB-lite"/>
    </source>
</evidence>
<gene>
    <name evidence="2" type="ORF">UFOPK4366_00150</name>
</gene>
<reference evidence="2" key="1">
    <citation type="submission" date="2020-05" db="EMBL/GenBank/DDBJ databases">
        <authorList>
            <person name="Chiriac C."/>
            <person name="Salcher M."/>
            <person name="Ghai R."/>
            <person name="Kavagutti S V."/>
        </authorList>
    </citation>
    <scope>NUCLEOTIDE SEQUENCE</scope>
</reference>
<name>A0A6J7TZ68_9ZZZZ</name>
<dbReference type="EMBL" id="CAFBQS010000012">
    <property type="protein sequence ID" value="CAB5058951.1"/>
    <property type="molecule type" value="Genomic_DNA"/>
</dbReference>